<organism evidence="6 7">
    <name type="scientific">Cohnella pontilimi</name>
    <dbReference type="NCBI Taxonomy" id="2564100"/>
    <lineage>
        <taxon>Bacteria</taxon>
        <taxon>Bacillati</taxon>
        <taxon>Bacillota</taxon>
        <taxon>Bacilli</taxon>
        <taxon>Bacillales</taxon>
        <taxon>Paenibacillaceae</taxon>
        <taxon>Cohnella</taxon>
    </lineage>
</organism>
<dbReference type="AlphaFoldDB" id="A0A4U0FBP4"/>
<evidence type="ECO:0000256" key="2">
    <source>
        <dbReference type="ARBA" id="ARBA00023002"/>
    </source>
</evidence>
<keyword evidence="2 4" id="KW-0560">Oxidoreductase</keyword>
<protein>
    <submittedName>
        <fullName evidence="6">Aldehyde dehydrogenase</fullName>
    </submittedName>
</protein>
<dbReference type="PROSITE" id="PS00070">
    <property type="entry name" value="ALDEHYDE_DEHYDR_CYS"/>
    <property type="match status" value="1"/>
</dbReference>
<reference evidence="6 7" key="1">
    <citation type="submission" date="2019-04" db="EMBL/GenBank/DDBJ databases">
        <title>Cohnella sp. nov., isolated from soil.</title>
        <authorList>
            <person name="Kim W."/>
        </authorList>
    </citation>
    <scope>NUCLEOTIDE SEQUENCE [LARGE SCALE GENOMIC DNA]</scope>
    <source>
        <strain evidence="6 7">CAU 1483</strain>
    </source>
</reference>
<evidence type="ECO:0000256" key="1">
    <source>
        <dbReference type="ARBA" id="ARBA00009986"/>
    </source>
</evidence>
<dbReference type="EMBL" id="SUPK01000004">
    <property type="protein sequence ID" value="TJY42273.1"/>
    <property type="molecule type" value="Genomic_DNA"/>
</dbReference>
<feature type="active site" evidence="3">
    <location>
        <position position="260"/>
    </location>
</feature>
<dbReference type="PANTHER" id="PTHR43353:SF5">
    <property type="entry name" value="SUCCINATE-SEMIALDEHYDE DEHYDROGENASE, MITOCHONDRIAL"/>
    <property type="match status" value="1"/>
</dbReference>
<dbReference type="Gene3D" id="3.40.605.10">
    <property type="entry name" value="Aldehyde Dehydrogenase, Chain A, domain 1"/>
    <property type="match status" value="1"/>
</dbReference>
<dbReference type="SUPFAM" id="SSF53720">
    <property type="entry name" value="ALDH-like"/>
    <property type="match status" value="1"/>
</dbReference>
<dbReference type="PANTHER" id="PTHR43353">
    <property type="entry name" value="SUCCINATE-SEMIALDEHYDE DEHYDROGENASE, MITOCHONDRIAL"/>
    <property type="match status" value="1"/>
</dbReference>
<evidence type="ECO:0000259" key="5">
    <source>
        <dbReference type="Pfam" id="PF00171"/>
    </source>
</evidence>
<sequence>MNMRQWLEENAGRRYGNYIGGEWRAAAGDKSYTLYESALPEHRLGEFPNSGYEDVELAVQSAHEAFKSWGSTPGAYRASILHRFAELLDQHREELAYVLSAEQGKVLAESLGEVKRAADETRFAAGEAARIQGETLPSAVPGVRCETLRYPIGVVAAIAPWNFPIVTPVRKIAPALAFGCTVVLKPASVTPWSSVRIVQLLEEAGVPEGVVNLVIGSGSEVGDPLVAHPLVSGISFTGSTALGRKIHISAASRFARTQLELGGKNAAIVLDYENLSDAASQIVSAAFTCTGQRCTAVSRVIVLKDRAEELIGHLQAGMTAVKVGPAWEEGANMGPLINKSHYQSVRQYIDIGLEEGARLVTGGDRIRTDDPGYYMAPTLFAGVKPEMRIAREEIFGPVLTVLEAENAEEAVNWANSTEYGLAACVFTNRLSTADRMIHAIDSGMIHINHGTASQPHIPFGGVKNSGFGPFSIGHSNQEFFTGTKVVYTKGGGE</sequence>
<dbReference type="InterPro" id="IPR015590">
    <property type="entry name" value="Aldehyde_DH_dom"/>
</dbReference>
<dbReference type="InterPro" id="IPR029510">
    <property type="entry name" value="Ald_DH_CS_GLU"/>
</dbReference>
<comment type="caution">
    <text evidence="6">The sequence shown here is derived from an EMBL/GenBank/DDBJ whole genome shotgun (WGS) entry which is preliminary data.</text>
</comment>
<dbReference type="FunFam" id="3.40.605.10:FF:000007">
    <property type="entry name" value="NAD/NADP-dependent betaine aldehyde dehydrogenase"/>
    <property type="match status" value="1"/>
</dbReference>
<dbReference type="RefSeq" id="WP_136777528.1">
    <property type="nucleotide sequence ID" value="NZ_SUPK01000004.1"/>
</dbReference>
<evidence type="ECO:0000313" key="6">
    <source>
        <dbReference type="EMBL" id="TJY42273.1"/>
    </source>
</evidence>
<dbReference type="Proteomes" id="UP000309673">
    <property type="component" value="Unassembled WGS sequence"/>
</dbReference>
<accession>A0A4U0FBP4</accession>
<dbReference type="Gene3D" id="3.40.309.10">
    <property type="entry name" value="Aldehyde Dehydrogenase, Chain A, domain 2"/>
    <property type="match status" value="1"/>
</dbReference>
<dbReference type="InterPro" id="IPR016163">
    <property type="entry name" value="Ald_DH_C"/>
</dbReference>
<dbReference type="OrthoDB" id="20170at2"/>
<dbReference type="Pfam" id="PF00171">
    <property type="entry name" value="Aldedh"/>
    <property type="match status" value="1"/>
</dbReference>
<evidence type="ECO:0000256" key="4">
    <source>
        <dbReference type="RuleBase" id="RU003345"/>
    </source>
</evidence>
<feature type="domain" description="Aldehyde dehydrogenase" evidence="5">
    <location>
        <begin position="25"/>
        <end position="486"/>
    </location>
</feature>
<dbReference type="InterPro" id="IPR016162">
    <property type="entry name" value="Ald_DH_N"/>
</dbReference>
<evidence type="ECO:0000313" key="7">
    <source>
        <dbReference type="Proteomes" id="UP000309673"/>
    </source>
</evidence>
<dbReference type="InterPro" id="IPR016160">
    <property type="entry name" value="Ald_DH_CS_CYS"/>
</dbReference>
<name>A0A4U0FBP4_9BACL</name>
<dbReference type="InterPro" id="IPR016161">
    <property type="entry name" value="Ald_DH/histidinol_DH"/>
</dbReference>
<evidence type="ECO:0000256" key="3">
    <source>
        <dbReference type="PROSITE-ProRule" id="PRU10007"/>
    </source>
</evidence>
<gene>
    <name evidence="6" type="ORF">E5161_09740</name>
</gene>
<keyword evidence="7" id="KW-1185">Reference proteome</keyword>
<dbReference type="InterPro" id="IPR050740">
    <property type="entry name" value="Aldehyde_DH_Superfamily"/>
</dbReference>
<dbReference type="PROSITE" id="PS00687">
    <property type="entry name" value="ALDEHYDE_DEHYDR_GLU"/>
    <property type="match status" value="1"/>
</dbReference>
<proteinExistence type="inferred from homology"/>
<dbReference type="GO" id="GO:0016620">
    <property type="term" value="F:oxidoreductase activity, acting on the aldehyde or oxo group of donors, NAD or NADP as acceptor"/>
    <property type="evidence" value="ECO:0007669"/>
    <property type="project" value="InterPro"/>
</dbReference>
<comment type="similarity">
    <text evidence="1 4">Belongs to the aldehyde dehydrogenase family.</text>
</comment>